<keyword evidence="12" id="KW-0902">Two-component regulatory system</keyword>
<evidence type="ECO:0000256" key="9">
    <source>
        <dbReference type="ARBA" id="ARBA00022777"/>
    </source>
</evidence>
<keyword evidence="8" id="KW-0547">Nucleotide-binding</keyword>
<dbReference type="InterPro" id="IPR004358">
    <property type="entry name" value="Sig_transdc_His_kin-like_C"/>
</dbReference>
<feature type="domain" description="Histidine kinase" evidence="15">
    <location>
        <begin position="211"/>
        <end position="419"/>
    </location>
</feature>
<dbReference type="RefSeq" id="WP_326073542.1">
    <property type="nucleotide sequence ID" value="NZ_JARLKY010000051.1"/>
</dbReference>
<dbReference type="EC" id="2.7.13.3" evidence="3"/>
<keyword evidence="13 14" id="KW-0472">Membrane</keyword>
<evidence type="ECO:0000259" key="15">
    <source>
        <dbReference type="PROSITE" id="PS50109"/>
    </source>
</evidence>
<reference evidence="16 17" key="1">
    <citation type="submission" date="2023-03" db="EMBL/GenBank/DDBJ databases">
        <title>Bacillus Genome Sequencing.</title>
        <authorList>
            <person name="Dunlap C."/>
        </authorList>
    </citation>
    <scope>NUCLEOTIDE SEQUENCE [LARGE SCALE GENOMIC DNA]</scope>
    <source>
        <strain evidence="16 17">BD-533</strain>
    </source>
</reference>
<keyword evidence="6" id="KW-0808">Transferase</keyword>
<feature type="transmembrane region" description="Helical" evidence="14">
    <location>
        <begin position="37"/>
        <end position="57"/>
    </location>
</feature>
<dbReference type="InterPro" id="IPR036097">
    <property type="entry name" value="HisK_dim/P_sf"/>
</dbReference>
<sequence>MINYFKDFILNVFLIYSPLAFYPYIIKFQNNSKLYRLMISIVFAVTIVFTMSFPVNLYNLIYDFRSIPLLVGSLYGGIYVSAFLYATVLVCRLVMGSPHNLEYALAFVPTMICIAVFLKRYKQYDIYKKMITAILMGAFIKIVTFTIYLLLIHNIDLLLLNRSETLKVYILQGAVTALVVFLIEFLQNYHHMQEKAVLSDKIKIVSEMAASVAHEIRNPLTSVRGFIQLMGAQGLEQEKKLFYQKISLEELERAQMIITDYLAIAKPEPEKIEKINLHDEVQYVIHVLQTFANYHEVQINVLLQENSMFMLGDRNKLRQSLINIGKNAIEAMSADGGVLSISLSKQKKDFVLTITDTGIGMTQEQISRLGTPYFSTKEKGTGLGTMVSFSLLRAMKGNINVASEVGRGTIFEISFPSNMTE</sequence>
<dbReference type="InterPro" id="IPR003594">
    <property type="entry name" value="HATPase_dom"/>
</dbReference>
<dbReference type="InterPro" id="IPR011620">
    <property type="entry name" value="Sig_transdc_His_kinase_LytS_TM"/>
</dbReference>
<dbReference type="Proteomes" id="UP001338137">
    <property type="component" value="Unassembled WGS sequence"/>
</dbReference>
<evidence type="ECO:0000256" key="8">
    <source>
        <dbReference type="ARBA" id="ARBA00022741"/>
    </source>
</evidence>
<evidence type="ECO:0000256" key="12">
    <source>
        <dbReference type="ARBA" id="ARBA00023012"/>
    </source>
</evidence>
<keyword evidence="4" id="KW-1003">Cell membrane</keyword>
<protein>
    <recommendedName>
        <fullName evidence="3">histidine kinase</fullName>
        <ecNumber evidence="3">2.7.13.3</ecNumber>
    </recommendedName>
</protein>
<dbReference type="CDD" id="cd00082">
    <property type="entry name" value="HisKA"/>
    <property type="match status" value="1"/>
</dbReference>
<comment type="subcellular location">
    <subcellularLocation>
        <location evidence="2">Cell membrane</location>
        <topology evidence="2">Multi-pass membrane protein</topology>
    </subcellularLocation>
</comment>
<evidence type="ECO:0000256" key="6">
    <source>
        <dbReference type="ARBA" id="ARBA00022679"/>
    </source>
</evidence>
<feature type="transmembrane region" description="Helical" evidence="14">
    <location>
        <begin position="101"/>
        <end position="118"/>
    </location>
</feature>
<gene>
    <name evidence="16" type="ORF">P4I72_20470</name>
</gene>
<keyword evidence="7 14" id="KW-0812">Transmembrane</keyword>
<evidence type="ECO:0000256" key="10">
    <source>
        <dbReference type="ARBA" id="ARBA00022840"/>
    </source>
</evidence>
<dbReference type="Pfam" id="PF00512">
    <property type="entry name" value="HisKA"/>
    <property type="match status" value="1"/>
</dbReference>
<feature type="transmembrane region" description="Helical" evidence="14">
    <location>
        <begin position="166"/>
        <end position="186"/>
    </location>
</feature>
<proteinExistence type="predicted"/>
<evidence type="ECO:0000256" key="4">
    <source>
        <dbReference type="ARBA" id="ARBA00022475"/>
    </source>
</evidence>
<evidence type="ECO:0000256" key="2">
    <source>
        <dbReference type="ARBA" id="ARBA00004651"/>
    </source>
</evidence>
<comment type="catalytic activity">
    <reaction evidence="1">
        <text>ATP + protein L-histidine = ADP + protein N-phospho-L-histidine.</text>
        <dbReference type="EC" id="2.7.13.3"/>
    </reaction>
</comment>
<evidence type="ECO:0000256" key="7">
    <source>
        <dbReference type="ARBA" id="ARBA00022692"/>
    </source>
</evidence>
<evidence type="ECO:0000256" key="13">
    <source>
        <dbReference type="ARBA" id="ARBA00023136"/>
    </source>
</evidence>
<evidence type="ECO:0000256" key="5">
    <source>
        <dbReference type="ARBA" id="ARBA00022553"/>
    </source>
</evidence>
<feature type="transmembrane region" description="Helical" evidence="14">
    <location>
        <begin position="130"/>
        <end position="151"/>
    </location>
</feature>
<evidence type="ECO:0000256" key="1">
    <source>
        <dbReference type="ARBA" id="ARBA00000085"/>
    </source>
</evidence>
<evidence type="ECO:0000256" key="11">
    <source>
        <dbReference type="ARBA" id="ARBA00022989"/>
    </source>
</evidence>
<dbReference type="InterPro" id="IPR003661">
    <property type="entry name" value="HisK_dim/P_dom"/>
</dbReference>
<organism evidence="16 17">
    <name type="scientific">Paenibacillus alba</name>
    <dbReference type="NCBI Taxonomy" id="1197127"/>
    <lineage>
        <taxon>Bacteria</taxon>
        <taxon>Bacillati</taxon>
        <taxon>Bacillota</taxon>
        <taxon>Bacilli</taxon>
        <taxon>Bacillales</taxon>
        <taxon>Paenibacillaceae</taxon>
        <taxon>Paenibacillus</taxon>
    </lineage>
</organism>
<dbReference type="Gene3D" id="1.10.287.130">
    <property type="match status" value="1"/>
</dbReference>
<keyword evidence="10 16" id="KW-0067">ATP-binding</keyword>
<keyword evidence="17" id="KW-1185">Reference proteome</keyword>
<keyword evidence="11 14" id="KW-1133">Transmembrane helix</keyword>
<dbReference type="SMART" id="SM00387">
    <property type="entry name" value="HATPase_c"/>
    <property type="match status" value="1"/>
</dbReference>
<dbReference type="GO" id="GO:0005524">
    <property type="term" value="F:ATP binding"/>
    <property type="evidence" value="ECO:0007669"/>
    <property type="project" value="UniProtKB-KW"/>
</dbReference>
<keyword evidence="5" id="KW-0597">Phosphoprotein</keyword>
<comment type="caution">
    <text evidence="16">The sequence shown here is derived from an EMBL/GenBank/DDBJ whole genome shotgun (WGS) entry which is preliminary data.</text>
</comment>
<evidence type="ECO:0000313" key="16">
    <source>
        <dbReference type="EMBL" id="MEC0229507.1"/>
    </source>
</evidence>
<dbReference type="InterPro" id="IPR005467">
    <property type="entry name" value="His_kinase_dom"/>
</dbReference>
<dbReference type="SUPFAM" id="SSF47384">
    <property type="entry name" value="Homodimeric domain of signal transducing histidine kinase"/>
    <property type="match status" value="1"/>
</dbReference>
<accession>A0ABU6G5Q9</accession>
<dbReference type="SUPFAM" id="SSF55874">
    <property type="entry name" value="ATPase domain of HSP90 chaperone/DNA topoisomerase II/histidine kinase"/>
    <property type="match status" value="1"/>
</dbReference>
<keyword evidence="9" id="KW-0418">Kinase</keyword>
<dbReference type="PROSITE" id="PS50109">
    <property type="entry name" value="HIS_KIN"/>
    <property type="match status" value="1"/>
</dbReference>
<dbReference type="PANTHER" id="PTHR43065:SF46">
    <property type="entry name" value="C4-DICARBOXYLATE TRANSPORT SENSOR PROTEIN DCTB"/>
    <property type="match status" value="1"/>
</dbReference>
<name>A0ABU6G5Q9_9BACL</name>
<dbReference type="EMBL" id="JARLKY010000051">
    <property type="protein sequence ID" value="MEC0229507.1"/>
    <property type="molecule type" value="Genomic_DNA"/>
</dbReference>
<feature type="transmembrane region" description="Helical" evidence="14">
    <location>
        <begin position="69"/>
        <end position="95"/>
    </location>
</feature>
<dbReference type="PANTHER" id="PTHR43065">
    <property type="entry name" value="SENSOR HISTIDINE KINASE"/>
    <property type="match status" value="1"/>
</dbReference>
<dbReference type="InterPro" id="IPR036890">
    <property type="entry name" value="HATPase_C_sf"/>
</dbReference>
<dbReference type="Pfam" id="PF02518">
    <property type="entry name" value="HATPase_c"/>
    <property type="match status" value="1"/>
</dbReference>
<feature type="transmembrane region" description="Helical" evidence="14">
    <location>
        <begin position="7"/>
        <end position="25"/>
    </location>
</feature>
<dbReference type="SMART" id="SM00388">
    <property type="entry name" value="HisKA"/>
    <property type="match status" value="1"/>
</dbReference>
<dbReference type="PRINTS" id="PR00344">
    <property type="entry name" value="BCTRLSENSOR"/>
</dbReference>
<dbReference type="Pfam" id="PF07694">
    <property type="entry name" value="5TM-5TMR_LYT"/>
    <property type="match status" value="1"/>
</dbReference>
<evidence type="ECO:0000256" key="3">
    <source>
        <dbReference type="ARBA" id="ARBA00012438"/>
    </source>
</evidence>
<dbReference type="Gene3D" id="3.30.565.10">
    <property type="entry name" value="Histidine kinase-like ATPase, C-terminal domain"/>
    <property type="match status" value="1"/>
</dbReference>
<evidence type="ECO:0000313" key="17">
    <source>
        <dbReference type="Proteomes" id="UP001338137"/>
    </source>
</evidence>
<evidence type="ECO:0000256" key="14">
    <source>
        <dbReference type="SAM" id="Phobius"/>
    </source>
</evidence>